<evidence type="ECO:0000256" key="2">
    <source>
        <dbReference type="ARBA" id="ARBA00022840"/>
    </source>
</evidence>
<dbReference type="PANTHER" id="PTHR22692">
    <property type="entry name" value="MYOSIN VII, XV"/>
    <property type="match status" value="1"/>
</dbReference>
<evidence type="ECO:0000256" key="1">
    <source>
        <dbReference type="ARBA" id="ARBA00022741"/>
    </source>
</evidence>
<keyword evidence="1 5" id="KW-0547">Nucleotide-binding</keyword>
<feature type="chain" id="PRO_5045543901" evidence="6">
    <location>
        <begin position="17"/>
        <end position="669"/>
    </location>
</feature>
<organism evidence="8 9">
    <name type="scientific">Mya arenaria</name>
    <name type="common">Soft-shell clam</name>
    <dbReference type="NCBI Taxonomy" id="6604"/>
    <lineage>
        <taxon>Eukaryota</taxon>
        <taxon>Metazoa</taxon>
        <taxon>Spiralia</taxon>
        <taxon>Lophotrochozoa</taxon>
        <taxon>Mollusca</taxon>
        <taxon>Bivalvia</taxon>
        <taxon>Autobranchia</taxon>
        <taxon>Heteroconchia</taxon>
        <taxon>Euheterodonta</taxon>
        <taxon>Imparidentia</taxon>
        <taxon>Neoheterodontei</taxon>
        <taxon>Myida</taxon>
        <taxon>Myoidea</taxon>
        <taxon>Myidae</taxon>
        <taxon>Mya</taxon>
    </lineage>
</organism>
<dbReference type="InterPro" id="IPR051567">
    <property type="entry name" value="Unconventional_Myosin_ATPase"/>
</dbReference>
<keyword evidence="4 5" id="KW-0505">Motor protein</keyword>
<gene>
    <name evidence="8" type="ORF">MAR_029398</name>
</gene>
<evidence type="ECO:0000313" key="9">
    <source>
        <dbReference type="Proteomes" id="UP001164746"/>
    </source>
</evidence>
<keyword evidence="9" id="KW-1185">Reference proteome</keyword>
<evidence type="ECO:0000259" key="7">
    <source>
        <dbReference type="PROSITE" id="PS51456"/>
    </source>
</evidence>
<feature type="signal peptide" evidence="6">
    <location>
        <begin position="1"/>
        <end position="16"/>
    </location>
</feature>
<protein>
    <submittedName>
        <fullName evidence="8">MYO15-like protein</fullName>
    </submittedName>
</protein>
<feature type="domain" description="Myosin motor" evidence="7">
    <location>
        <begin position="10"/>
        <end position="669"/>
    </location>
</feature>
<evidence type="ECO:0000256" key="3">
    <source>
        <dbReference type="ARBA" id="ARBA00023123"/>
    </source>
</evidence>
<dbReference type="Gene3D" id="3.40.850.10">
    <property type="entry name" value="Kinesin motor domain"/>
    <property type="match status" value="1"/>
</dbReference>
<evidence type="ECO:0000256" key="6">
    <source>
        <dbReference type="SAM" id="SignalP"/>
    </source>
</evidence>
<dbReference type="SMART" id="SM00242">
    <property type="entry name" value="MYSc"/>
    <property type="match status" value="1"/>
</dbReference>
<sequence length="669" mass="77333">MVGITLLMLLLACCCCYFSVLDERTILENLDARYSNDQIYTYCGSILVSVNPYHMFNIYGLDMVKRYEGQPIGALPPHLFAISSTAYGRMMKNTENQVIVISGESGAGKTEATKLTMQYLAAVNRSGSSTITEQILEANPLLESFGNAKTIRNDNSSRFGKYIEVFFKQGSIVGARTSEYLLEKSRIVTQAPEERNYHVFYEMLAGMSGDRRKQFGLTSPEKYFYLNQGGSCTLSSRDDSDSYRMLCDAFQVLNFSRQEEETIHKILAAVLHCGNIFFKRIMVDNHDTVEMGSSAEVKWISHLLELSDDWLKQALTQKVTETKGDRVLTPYNIDQALDSRDAISKALYSRLFTWLVERINMIVCRAEREKSSSLAVLDIFGFEDFHVNSFEQLCINYANETLQFFFNQHVFRLEQKEYAKEKIEWSNIDFQDNQPATDNSFLEKCHFHHSDNGLYGKPRMSHPEFHVNHYAGKIKYSVLHFLEKNKDTLRSDVVELLCESKNKMIAQMFKEMRDRFINKTLNKATGRFVTMKPRTPTVAANFSESLLSLIDTMSRCNPYFVRCIKPNNDKAPMSFERSVVLDQLRYTGMLETIRIRKMGFPVRVKFHHFIERYRCVLRGERIHVNHLPTDVCLMILKTQPSHLVHLYRIGATKKSYVREDNMVKQKWTN</sequence>
<dbReference type="Pfam" id="PF00063">
    <property type="entry name" value="Myosin_head"/>
    <property type="match status" value="1"/>
</dbReference>
<evidence type="ECO:0000256" key="5">
    <source>
        <dbReference type="PROSITE-ProRule" id="PRU00782"/>
    </source>
</evidence>
<dbReference type="InterPro" id="IPR036961">
    <property type="entry name" value="Kinesin_motor_dom_sf"/>
</dbReference>
<dbReference type="Gene3D" id="6.20.240.20">
    <property type="match status" value="1"/>
</dbReference>
<evidence type="ECO:0000256" key="4">
    <source>
        <dbReference type="ARBA" id="ARBA00023175"/>
    </source>
</evidence>
<keyword evidence="3 5" id="KW-0518">Myosin</keyword>
<comment type="similarity">
    <text evidence="5">Belongs to the TRAFAC class myosin-kinesin ATPase superfamily. Myosin family.</text>
</comment>
<proteinExistence type="inferred from homology"/>
<evidence type="ECO:0000313" key="8">
    <source>
        <dbReference type="EMBL" id="WAQ96708.1"/>
    </source>
</evidence>
<keyword evidence="5" id="KW-0009">Actin-binding</keyword>
<keyword evidence="2 5" id="KW-0067">ATP-binding</keyword>
<dbReference type="InterPro" id="IPR027417">
    <property type="entry name" value="P-loop_NTPase"/>
</dbReference>
<feature type="region of interest" description="Actin-binding" evidence="5">
    <location>
        <begin position="546"/>
        <end position="568"/>
    </location>
</feature>
<dbReference type="PRINTS" id="PR00193">
    <property type="entry name" value="MYOSINHEAVY"/>
</dbReference>
<name>A0ABY7DHG9_MYAAR</name>
<dbReference type="PROSITE" id="PS51456">
    <property type="entry name" value="MYOSIN_MOTOR"/>
    <property type="match status" value="1"/>
</dbReference>
<dbReference type="EMBL" id="CP111013">
    <property type="protein sequence ID" value="WAQ96708.1"/>
    <property type="molecule type" value="Genomic_DNA"/>
</dbReference>
<dbReference type="Gene3D" id="1.20.120.720">
    <property type="entry name" value="Myosin VI head, motor domain, U50 subdomain"/>
    <property type="match status" value="1"/>
</dbReference>
<keyword evidence="6" id="KW-0732">Signal</keyword>
<dbReference type="InterPro" id="IPR001609">
    <property type="entry name" value="Myosin_head_motor_dom-like"/>
</dbReference>
<dbReference type="SUPFAM" id="SSF52540">
    <property type="entry name" value="P-loop containing nucleoside triphosphate hydrolases"/>
    <property type="match status" value="1"/>
</dbReference>
<dbReference type="PANTHER" id="PTHR22692:SF26">
    <property type="entry name" value="SH3 DOMAIN-CONTAINING PROTEIN"/>
    <property type="match status" value="1"/>
</dbReference>
<reference evidence="8" key="1">
    <citation type="submission" date="2022-11" db="EMBL/GenBank/DDBJ databases">
        <title>Centuries of genome instability and evolution in soft-shell clam transmissible cancer (bioRxiv).</title>
        <authorList>
            <person name="Hart S.F.M."/>
            <person name="Yonemitsu M.A."/>
            <person name="Giersch R.M."/>
            <person name="Beal B.F."/>
            <person name="Arriagada G."/>
            <person name="Davis B.W."/>
            <person name="Ostrander E.A."/>
            <person name="Goff S.P."/>
            <person name="Metzger M.J."/>
        </authorList>
    </citation>
    <scope>NUCLEOTIDE SEQUENCE</scope>
    <source>
        <strain evidence="8">MELC-2E11</strain>
        <tissue evidence="8">Siphon/mantle</tissue>
    </source>
</reference>
<dbReference type="Gene3D" id="1.20.58.530">
    <property type="match status" value="1"/>
</dbReference>
<dbReference type="Proteomes" id="UP001164746">
    <property type="component" value="Chromosome 2"/>
</dbReference>
<accession>A0ABY7DHG9</accession>
<feature type="binding site" evidence="5">
    <location>
        <begin position="103"/>
        <end position="110"/>
    </location>
    <ligand>
        <name>ATP</name>
        <dbReference type="ChEBI" id="CHEBI:30616"/>
    </ligand>
</feature>
<dbReference type="Gene3D" id="1.10.10.820">
    <property type="match status" value="1"/>
</dbReference>